<dbReference type="Proteomes" id="UP001631969">
    <property type="component" value="Unassembled WGS sequence"/>
</dbReference>
<accession>A0ACC7P383</accession>
<reference evidence="1" key="1">
    <citation type="submission" date="2024-12" db="EMBL/GenBank/DDBJ databases">
        <authorList>
            <person name="Wu N."/>
        </authorList>
    </citation>
    <scope>NUCLEOTIDE SEQUENCE</scope>
    <source>
        <strain evidence="1">P15</strain>
    </source>
</reference>
<gene>
    <name evidence="1" type="ORF">ACI1P1_23095</name>
</gene>
<evidence type="ECO:0000313" key="1">
    <source>
        <dbReference type="EMBL" id="MFM9331185.1"/>
    </source>
</evidence>
<sequence length="671" mass="74794">MQSTGRRLLGYALLYKKMIIFALVFLALAVSTEMAGPIIAKRMIDTHIMGIENTWYQVPEKDDYTAEYNGAYYKRMDHVEPGAAQGAAGQILQIGRTYYWLDGQVRTDGRKTADGGTVTIEGDWGSASYPAKALSAAELYPFYRPEIPALLLSAAAYFGLLVVGAGFTYGQRLFLQTSANKIVKRMRDDVFARLQRLPVSYFDRLPAGKIVSRVTNDTEAVRELFVAVLANFFTGIIYIAAILTALFLLNVRLALIAVPIVPILVIWIALYRRYAGRYNKAIRSKISDINGMINESIQGMPIIKAFRREPSINGEFEAHNGALYGYQSKLLNLNSLTSHNLVNLVRNVLFLVLILTFWKGSFGTGVTVGVLYAFIDYMNRMFQPIVGIVNQLTNLESARVSAERVFQLLDEQGDEVAEGTIPRYKGEVEFHNVFFAYKDEEWVLKDIRFQAAQGETVALVGHTGSGKSSIMNLLFRFYDVQQGSITIDGRDIRDLPRQHLRAHMGIVLQDPFMFTGTIASNVSLEDPSISRESVIQALKDVGAYDMFMKFPRGIDEPVVEKGSTLSLGQRQLISFARALAFNPAILILDEATASIDSETESLIQKALDVVKQGRTTFVIAHRLSTIRQADQILVLDHGRIAERGNHDQLMALEGKYFGMYQLQSGFAAAVT</sequence>
<comment type="caution">
    <text evidence="1">The sequence shown here is derived from an EMBL/GenBank/DDBJ whole genome shotgun (WGS) entry which is preliminary data.</text>
</comment>
<keyword evidence="1" id="KW-0547">Nucleotide-binding</keyword>
<keyword evidence="2" id="KW-1185">Reference proteome</keyword>
<protein>
    <submittedName>
        <fullName evidence="1">ABC transporter ATP-binding protein</fullName>
    </submittedName>
</protein>
<evidence type="ECO:0000313" key="2">
    <source>
        <dbReference type="Proteomes" id="UP001631969"/>
    </source>
</evidence>
<proteinExistence type="predicted"/>
<name>A0ACC7P383_9BACL</name>
<dbReference type="EMBL" id="JBJURJ010000017">
    <property type="protein sequence ID" value="MFM9331185.1"/>
    <property type="molecule type" value="Genomic_DNA"/>
</dbReference>
<keyword evidence="1" id="KW-0067">ATP-binding</keyword>
<organism evidence="1 2">
    <name type="scientific">Paenibacillus mesotrionivorans</name>
    <dbReference type="NCBI Taxonomy" id="3160968"/>
    <lineage>
        <taxon>Bacteria</taxon>
        <taxon>Bacillati</taxon>
        <taxon>Bacillota</taxon>
        <taxon>Bacilli</taxon>
        <taxon>Bacillales</taxon>
        <taxon>Paenibacillaceae</taxon>
        <taxon>Paenibacillus</taxon>
    </lineage>
</organism>